<comment type="caution">
    <text evidence="2">The sequence shown here is derived from an EMBL/GenBank/DDBJ whole genome shotgun (WGS) entry which is preliminary data.</text>
</comment>
<keyword evidence="3" id="KW-1185">Reference proteome</keyword>
<accession>A0ABU9LPF3</accession>
<organism evidence="2 3">
    <name type="scientific">Kurthia gibsonii</name>
    <dbReference type="NCBI Taxonomy" id="33946"/>
    <lineage>
        <taxon>Bacteria</taxon>
        <taxon>Bacillati</taxon>
        <taxon>Bacillota</taxon>
        <taxon>Bacilli</taxon>
        <taxon>Bacillales</taxon>
        <taxon>Caryophanaceae</taxon>
        <taxon>Kurthia</taxon>
    </lineage>
</organism>
<sequence>MIMQQVRSSKIQAIGYNASAMILRVEFLKDGVFEYYGVPERIVKEFLDAESLGIYFKRFIKDRYRFVRLG</sequence>
<reference evidence="2 3" key="1">
    <citation type="submission" date="2024-04" db="EMBL/GenBank/DDBJ databases">
        <authorList>
            <person name="Wu Y.S."/>
            <person name="Zhang L."/>
        </authorList>
    </citation>
    <scope>NUCLEOTIDE SEQUENCE [LARGE SCALE GENOMIC DNA]</scope>
    <source>
        <strain evidence="2 3">KG-01</strain>
    </source>
</reference>
<gene>
    <name evidence="2" type="ORF">AAF454_10170</name>
</gene>
<dbReference type="Pfam" id="PF13619">
    <property type="entry name" value="KTSC"/>
    <property type="match status" value="1"/>
</dbReference>
<dbReference type="InterPro" id="IPR025309">
    <property type="entry name" value="KTSC_dom"/>
</dbReference>
<evidence type="ECO:0000313" key="2">
    <source>
        <dbReference type="EMBL" id="MEL5988762.1"/>
    </source>
</evidence>
<feature type="domain" description="KTSC" evidence="1">
    <location>
        <begin position="8"/>
        <end position="64"/>
    </location>
</feature>
<dbReference type="RefSeq" id="WP_087680204.1">
    <property type="nucleotide sequence ID" value="NZ_BJOB01000023.1"/>
</dbReference>
<dbReference type="GeneID" id="97821589"/>
<name>A0ABU9LPF3_9BACL</name>
<proteinExistence type="predicted"/>
<dbReference type="EMBL" id="JBCEWA010000007">
    <property type="protein sequence ID" value="MEL5988762.1"/>
    <property type="molecule type" value="Genomic_DNA"/>
</dbReference>
<protein>
    <submittedName>
        <fullName evidence="2">KTSC domain-containing protein</fullName>
    </submittedName>
</protein>
<evidence type="ECO:0000259" key="1">
    <source>
        <dbReference type="Pfam" id="PF13619"/>
    </source>
</evidence>
<evidence type="ECO:0000313" key="3">
    <source>
        <dbReference type="Proteomes" id="UP001398420"/>
    </source>
</evidence>
<dbReference type="Proteomes" id="UP001398420">
    <property type="component" value="Unassembled WGS sequence"/>
</dbReference>